<reference evidence="4" key="1">
    <citation type="submission" date="2016-11" db="UniProtKB">
        <authorList>
            <consortium name="WormBaseParasite"/>
        </authorList>
    </citation>
    <scope>IDENTIFICATION</scope>
</reference>
<dbReference type="Proteomes" id="UP000095280">
    <property type="component" value="Unplaced"/>
</dbReference>
<accession>A0A1I8FBY6</accession>
<evidence type="ECO:0000313" key="3">
    <source>
        <dbReference type="Proteomes" id="UP000095280"/>
    </source>
</evidence>
<keyword evidence="3" id="KW-1185">Reference proteome</keyword>
<feature type="compositionally biased region" description="Polar residues" evidence="1">
    <location>
        <begin position="594"/>
        <end position="604"/>
    </location>
</feature>
<feature type="chain" id="PRO_5009318611" evidence="2">
    <location>
        <begin position="20"/>
        <end position="681"/>
    </location>
</feature>
<organism evidence="3 4">
    <name type="scientific">Macrostomum lignano</name>
    <dbReference type="NCBI Taxonomy" id="282301"/>
    <lineage>
        <taxon>Eukaryota</taxon>
        <taxon>Metazoa</taxon>
        <taxon>Spiralia</taxon>
        <taxon>Lophotrochozoa</taxon>
        <taxon>Platyhelminthes</taxon>
        <taxon>Rhabditophora</taxon>
        <taxon>Macrostomorpha</taxon>
        <taxon>Macrostomida</taxon>
        <taxon>Macrostomidae</taxon>
        <taxon>Macrostomum</taxon>
    </lineage>
</organism>
<feature type="compositionally biased region" description="Low complexity" evidence="1">
    <location>
        <begin position="567"/>
        <end position="578"/>
    </location>
</feature>
<feature type="region of interest" description="Disordered" evidence="1">
    <location>
        <begin position="151"/>
        <end position="192"/>
    </location>
</feature>
<evidence type="ECO:0000256" key="2">
    <source>
        <dbReference type="SAM" id="SignalP"/>
    </source>
</evidence>
<dbReference type="AlphaFoldDB" id="A0A1I8FBY6"/>
<keyword evidence="2" id="KW-0732">Signal</keyword>
<dbReference type="WBParaSite" id="maker-unitig_28719-snap-gene-0.2-mRNA-1">
    <property type="protein sequence ID" value="maker-unitig_28719-snap-gene-0.2-mRNA-1"/>
    <property type="gene ID" value="maker-unitig_28719-snap-gene-0.2"/>
</dbReference>
<protein>
    <submittedName>
        <fullName evidence="4">Protein kinase domain-containing protein</fullName>
    </submittedName>
</protein>
<sequence length="681" mass="71587">GCRFPACRFLLTLLAPVHSSTVLLRIAADKLVLHGLHRIPSLDLQQPAPTVPLPPRRAARSSLQYPTRLPCRKTGSKSTRMAVPVGSQGGKDLSNVSILGVAKNSAKQPESAGAATKESSVLLRADKGGETRKCRALEFFCRAVLNPLQQPWGPNKSGQPGYQQLQNNGSPQLAGGASRGGPAAREHIRPHPARVSQCRIRCAQLPRPPFPPASLEQFLRTQAIQQYSMVKTLSCLQLLPGCGALTLTTTSPRAEDAGCNQCEPGAICVDLEARWETRKANIQEILVPNAHELIAQHSGRCRASSAMSSSAAASAEFAASRRGGSLQISTGPLHSLSPAGGRHADGSGMAMVSSGHALSGGHALSVGQAHQVRCDNSVGRLPSAEASVALCPAAAPAVVVQDIDYSGAGVSMTCALCSVTHAFASVSALGSAPHVDIVMPVNNTGQLLYTSCWRRCRPVGTPNRLLPEVRPEHSMRRPERICDGVQDCGAGVNATSNDEGSLLCSLLRARGRKGRQSLICLSGSRRISQDWKVRLQIGTDQQQKDGNCRYSGPACFLPALSLCPSSARAPRGAQPARRSANKYPKYPITRAGRNAQSETASTAGSPRHCCGVDPGAAVLNSVADSAPADASSALVALQVAVDSARFTVVHLSLPSASQSQLGCNYPGRTTKSYRASGAAWN</sequence>
<feature type="region of interest" description="Disordered" evidence="1">
    <location>
        <begin position="567"/>
        <end position="606"/>
    </location>
</feature>
<feature type="compositionally biased region" description="Low complexity" evidence="1">
    <location>
        <begin position="174"/>
        <end position="183"/>
    </location>
</feature>
<feature type="compositionally biased region" description="Polar residues" evidence="1">
    <location>
        <begin position="156"/>
        <end position="171"/>
    </location>
</feature>
<name>A0A1I8FBY6_9PLAT</name>
<proteinExistence type="predicted"/>
<evidence type="ECO:0000313" key="4">
    <source>
        <dbReference type="WBParaSite" id="maker-unitig_28719-snap-gene-0.2-mRNA-1"/>
    </source>
</evidence>
<evidence type="ECO:0000256" key="1">
    <source>
        <dbReference type="SAM" id="MobiDB-lite"/>
    </source>
</evidence>
<feature type="signal peptide" evidence="2">
    <location>
        <begin position="1"/>
        <end position="19"/>
    </location>
</feature>